<accession>A0A6J4RCZ4</accession>
<reference evidence="1" key="1">
    <citation type="submission" date="2020-02" db="EMBL/GenBank/DDBJ databases">
        <authorList>
            <person name="Meier V. D."/>
        </authorList>
    </citation>
    <scope>NUCLEOTIDE SEQUENCE</scope>
    <source>
        <strain evidence="1">AVDCRST_MAG13</strain>
    </source>
</reference>
<evidence type="ECO:0000313" key="1">
    <source>
        <dbReference type="EMBL" id="CAA9470586.1"/>
    </source>
</evidence>
<dbReference type="AlphaFoldDB" id="A0A6J4RCZ4"/>
<organism evidence="1">
    <name type="scientific">uncultured Solirubrobacteraceae bacterium</name>
    <dbReference type="NCBI Taxonomy" id="1162706"/>
    <lineage>
        <taxon>Bacteria</taxon>
        <taxon>Bacillati</taxon>
        <taxon>Actinomycetota</taxon>
        <taxon>Thermoleophilia</taxon>
        <taxon>Solirubrobacterales</taxon>
        <taxon>Solirubrobacteraceae</taxon>
        <taxon>environmental samples</taxon>
    </lineage>
</organism>
<sequence>GRFMVIEQAMATPRGREGAHVYLRSFIDEMRTSGMVAGALGRSNQGDATVAP</sequence>
<protein>
    <submittedName>
        <fullName evidence="1">Uncharacterized protein</fullName>
    </submittedName>
</protein>
<dbReference type="EMBL" id="CADCVO010000064">
    <property type="protein sequence ID" value="CAA9470586.1"/>
    <property type="molecule type" value="Genomic_DNA"/>
</dbReference>
<gene>
    <name evidence="1" type="ORF">AVDCRST_MAG13-441</name>
</gene>
<proteinExistence type="predicted"/>
<name>A0A6J4RCZ4_9ACTN</name>
<feature type="non-terminal residue" evidence="1">
    <location>
        <position position="1"/>
    </location>
</feature>